<evidence type="ECO:0000313" key="3">
    <source>
        <dbReference type="Proteomes" id="UP001161757"/>
    </source>
</evidence>
<name>A0AAN6IWT8_EXODE</name>
<feature type="compositionally biased region" description="Polar residues" evidence="1">
    <location>
        <begin position="67"/>
        <end position="102"/>
    </location>
</feature>
<gene>
    <name evidence="2" type="ORF">HRR80_002724</name>
</gene>
<dbReference type="Proteomes" id="UP001161757">
    <property type="component" value="Unassembled WGS sequence"/>
</dbReference>
<dbReference type="EMBL" id="JAJGCB010000003">
    <property type="protein sequence ID" value="KAJ8994229.1"/>
    <property type="molecule type" value="Genomic_DNA"/>
</dbReference>
<proteinExistence type="predicted"/>
<comment type="caution">
    <text evidence="2">The sequence shown here is derived from an EMBL/GenBank/DDBJ whole genome shotgun (WGS) entry which is preliminary data.</text>
</comment>
<evidence type="ECO:0000256" key="1">
    <source>
        <dbReference type="SAM" id="MobiDB-lite"/>
    </source>
</evidence>
<reference evidence="2" key="1">
    <citation type="submission" date="2023-01" db="EMBL/GenBank/DDBJ databases">
        <title>Exophiala dermititidis isolated from Cystic Fibrosis Patient.</title>
        <authorList>
            <person name="Kurbessoian T."/>
            <person name="Crocker A."/>
            <person name="Murante D."/>
            <person name="Hogan D.A."/>
            <person name="Stajich J.E."/>
        </authorList>
    </citation>
    <scope>NUCLEOTIDE SEQUENCE</scope>
    <source>
        <strain evidence="2">Ex8</strain>
    </source>
</reference>
<sequence>MLLDPFSTLLLKPIINVLLQNPTTPIAIISTMTAAVTRILRVQPAARLVRPCCRSTRFNRVPPFARSLTTTTKGDTQNATNIAKDNPQSGSAQEQGVKSSRATEGGIQDSASVAKPTSQVGTGGGQDEEGSAPGTKDPNKPAGQKRAEVQKEGMKPLDAADK</sequence>
<feature type="compositionally biased region" description="Polar residues" evidence="1">
    <location>
        <begin position="109"/>
        <end position="120"/>
    </location>
</feature>
<evidence type="ECO:0000313" key="2">
    <source>
        <dbReference type="EMBL" id="KAJ8994229.1"/>
    </source>
</evidence>
<protein>
    <submittedName>
        <fullName evidence="2">Uncharacterized protein</fullName>
    </submittedName>
</protein>
<dbReference type="AlphaFoldDB" id="A0AAN6IWT8"/>
<organism evidence="2 3">
    <name type="scientific">Exophiala dermatitidis</name>
    <name type="common">Black yeast-like fungus</name>
    <name type="synonym">Wangiella dermatitidis</name>
    <dbReference type="NCBI Taxonomy" id="5970"/>
    <lineage>
        <taxon>Eukaryota</taxon>
        <taxon>Fungi</taxon>
        <taxon>Dikarya</taxon>
        <taxon>Ascomycota</taxon>
        <taxon>Pezizomycotina</taxon>
        <taxon>Eurotiomycetes</taxon>
        <taxon>Chaetothyriomycetidae</taxon>
        <taxon>Chaetothyriales</taxon>
        <taxon>Herpotrichiellaceae</taxon>
        <taxon>Exophiala</taxon>
    </lineage>
</organism>
<accession>A0AAN6IWT8</accession>
<feature type="compositionally biased region" description="Basic and acidic residues" evidence="1">
    <location>
        <begin position="145"/>
        <end position="162"/>
    </location>
</feature>
<feature type="region of interest" description="Disordered" evidence="1">
    <location>
        <begin position="63"/>
        <end position="162"/>
    </location>
</feature>